<organism evidence="2 3">
    <name type="scientific">Paramuricea clavata</name>
    <name type="common">Red gorgonian</name>
    <name type="synonym">Violescent sea-whip</name>
    <dbReference type="NCBI Taxonomy" id="317549"/>
    <lineage>
        <taxon>Eukaryota</taxon>
        <taxon>Metazoa</taxon>
        <taxon>Cnidaria</taxon>
        <taxon>Anthozoa</taxon>
        <taxon>Octocorallia</taxon>
        <taxon>Malacalcyonacea</taxon>
        <taxon>Plexauridae</taxon>
        <taxon>Paramuricea</taxon>
    </lineage>
</organism>
<dbReference type="Proteomes" id="UP001152795">
    <property type="component" value="Unassembled WGS sequence"/>
</dbReference>
<comment type="caution">
    <text evidence="2">The sequence shown here is derived from an EMBL/GenBank/DDBJ whole genome shotgun (WGS) entry which is preliminary data.</text>
</comment>
<accession>A0A6S7J5W9</accession>
<reference evidence="2" key="1">
    <citation type="submission" date="2020-04" db="EMBL/GenBank/DDBJ databases">
        <authorList>
            <person name="Alioto T."/>
            <person name="Alioto T."/>
            <person name="Gomez Garrido J."/>
        </authorList>
    </citation>
    <scope>NUCLEOTIDE SEQUENCE</scope>
    <source>
        <strain evidence="2">A484AB</strain>
    </source>
</reference>
<evidence type="ECO:0000313" key="3">
    <source>
        <dbReference type="Proteomes" id="UP001152795"/>
    </source>
</evidence>
<evidence type="ECO:0000256" key="1">
    <source>
        <dbReference type="SAM" id="MobiDB-lite"/>
    </source>
</evidence>
<proteinExistence type="predicted"/>
<keyword evidence="3" id="KW-1185">Reference proteome</keyword>
<feature type="compositionally biased region" description="Low complexity" evidence="1">
    <location>
        <begin position="98"/>
        <end position="109"/>
    </location>
</feature>
<dbReference type="AlphaFoldDB" id="A0A6S7J5W9"/>
<sequence>MSDTKECKTQPPPPTVVCSQNCNKCMANTTSRMLYYTLVEKLDERALKRHITENKPTNNNGCEPESHSRKLQSFRDESPDLFDDDFVPNTPPKRNKKSIGSTKGKSKTTFKPIKFVPSTSVPGKLATADNRRYTATAKCKLAKRNVVPNVNALCETHLTMLGPYSDINKSTKAIYLVANM</sequence>
<name>A0A6S7J5W9_PARCT</name>
<feature type="compositionally biased region" description="Basic and acidic residues" evidence="1">
    <location>
        <begin position="64"/>
        <end position="78"/>
    </location>
</feature>
<feature type="region of interest" description="Disordered" evidence="1">
    <location>
        <begin position="50"/>
        <end position="109"/>
    </location>
</feature>
<evidence type="ECO:0000313" key="2">
    <source>
        <dbReference type="EMBL" id="CAB4012772.1"/>
    </source>
</evidence>
<protein>
    <submittedName>
        <fullName evidence="2">Uncharacterized protein</fullName>
    </submittedName>
</protein>
<gene>
    <name evidence="2" type="ORF">PACLA_8A045783</name>
</gene>
<dbReference type="EMBL" id="CACRXK020007625">
    <property type="protein sequence ID" value="CAB4012772.1"/>
    <property type="molecule type" value="Genomic_DNA"/>
</dbReference>